<dbReference type="EMBL" id="CP023737">
    <property type="protein sequence ID" value="ATQ68685.1"/>
    <property type="molecule type" value="Genomic_DNA"/>
</dbReference>
<evidence type="ECO:0000313" key="1">
    <source>
        <dbReference type="EMBL" id="ATQ68685.1"/>
    </source>
</evidence>
<organism evidence="1 2">
    <name type="scientific">Methylosinus trichosporium (strain ATCC 35070 / NCIMB 11131 / UNIQEM 75 / OB3b)</name>
    <dbReference type="NCBI Taxonomy" id="595536"/>
    <lineage>
        <taxon>Bacteria</taxon>
        <taxon>Pseudomonadati</taxon>
        <taxon>Pseudomonadota</taxon>
        <taxon>Alphaproteobacteria</taxon>
        <taxon>Hyphomicrobiales</taxon>
        <taxon>Methylocystaceae</taxon>
        <taxon>Methylosinus</taxon>
    </lineage>
</organism>
<name>A0A2D2D107_METT3</name>
<dbReference type="Proteomes" id="UP000230709">
    <property type="component" value="Chromosome"/>
</dbReference>
<dbReference type="KEGG" id="mtw:CQW49_12920"/>
<keyword evidence="2" id="KW-1185">Reference proteome</keyword>
<dbReference type="STRING" id="595536.GCA_000178815_02581"/>
<reference evidence="2" key="1">
    <citation type="submission" date="2017-10" db="EMBL/GenBank/DDBJ databases">
        <title>Completed PacBio SMRT sequence of Methylosinus trichosporium OB3b reveals presence of a third large plasmid.</title>
        <authorList>
            <person name="Charles T.C."/>
            <person name="Lynch M.D.J."/>
            <person name="Heil J.R."/>
            <person name="Cheng J."/>
        </authorList>
    </citation>
    <scope>NUCLEOTIDE SEQUENCE [LARGE SCALE GENOMIC DNA]</scope>
    <source>
        <strain evidence="2">OB3b</strain>
    </source>
</reference>
<dbReference type="AlphaFoldDB" id="A0A2D2D107"/>
<gene>
    <name evidence="1" type="ORF">CQW49_12920</name>
</gene>
<protein>
    <submittedName>
        <fullName evidence="1">Uncharacterized protein</fullName>
    </submittedName>
</protein>
<sequence length="167" mass="18680">MTRARKTAPAAETISEPLFDLSLLPAATQAMREKILAACETRDIEALRIPIDWNELRPMFQKSGAPADPIETLKALSFDRKGRESLALASAVLAQPFVKITRGPVTLYEWPAYARHPARPADEDAARALWRCVRFADLARSNEEGRLHVTRLAIAADGVWHYFWNVG</sequence>
<evidence type="ECO:0000313" key="2">
    <source>
        <dbReference type="Proteomes" id="UP000230709"/>
    </source>
</evidence>
<accession>A0A2D2D107</accession>
<proteinExistence type="predicted"/>